<name>A0A4U3LJM9_ENTFL</name>
<dbReference type="EMBL" id="SIYF01000378">
    <property type="protein sequence ID" value="TKK75780.1"/>
    <property type="molecule type" value="Genomic_DNA"/>
</dbReference>
<organism evidence="1 2">
    <name type="scientific">Enterococcus faecalis</name>
    <name type="common">Streptococcus faecalis</name>
    <dbReference type="NCBI Taxonomy" id="1351"/>
    <lineage>
        <taxon>Bacteria</taxon>
        <taxon>Bacillati</taxon>
        <taxon>Bacillota</taxon>
        <taxon>Bacilli</taxon>
        <taxon>Lactobacillales</taxon>
        <taxon>Enterococcaceae</taxon>
        <taxon>Enterococcus</taxon>
    </lineage>
</organism>
<comment type="caution">
    <text evidence="1">The sequence shown here is derived from an EMBL/GenBank/DDBJ whole genome shotgun (WGS) entry which is preliminary data.</text>
</comment>
<proteinExistence type="predicted"/>
<accession>A0A4U3LJM9</accession>
<sequence>MIIRPLASQPKDFFVFLDALFKLRECLNCSSLLSPFLCAQWDTLEKQQVFCSVRTISYLQSKLRT</sequence>
<protein>
    <submittedName>
        <fullName evidence="1">Uncharacterized protein</fullName>
    </submittedName>
</protein>
<evidence type="ECO:0000313" key="2">
    <source>
        <dbReference type="Proteomes" id="UP000305511"/>
    </source>
</evidence>
<dbReference type="Proteomes" id="UP000305511">
    <property type="component" value="Unassembled WGS sequence"/>
</dbReference>
<evidence type="ECO:0000313" key="1">
    <source>
        <dbReference type="EMBL" id="TKK75780.1"/>
    </source>
</evidence>
<dbReference type="AlphaFoldDB" id="A0A4U3LJM9"/>
<gene>
    <name evidence="1" type="ORF">EY666_13810</name>
</gene>
<reference evidence="1 2" key="1">
    <citation type="submission" date="2019-02" db="EMBL/GenBank/DDBJ databases">
        <title>Bacteria dissemination in different level of health care in South Africa: the effectiveness of infections prevention and control.</title>
        <authorList>
            <person name="Shobo C."/>
            <person name="Amoako D.G."/>
            <person name="Allam M."/>
            <person name="Ismail A."/>
            <person name="Bester L.A."/>
            <person name="Essack S.Y."/>
        </authorList>
    </citation>
    <scope>NUCLEOTIDE SEQUENCE [LARGE SCALE GENOMIC DNA]</scope>
    <source>
        <strain evidence="1 2">2SIL2</strain>
    </source>
</reference>